<feature type="domain" description="DUF642" evidence="7">
    <location>
        <begin position="199"/>
        <end position="366"/>
    </location>
</feature>
<dbReference type="OrthoDB" id="2121543at2759"/>
<feature type="chain" id="PRO_5004928639" description="DUF642 domain-containing protein" evidence="6">
    <location>
        <begin position="23"/>
        <end position="378"/>
    </location>
</feature>
<dbReference type="EMBL" id="KE343529">
    <property type="protein sequence ID" value="EXB33248.1"/>
    <property type="molecule type" value="Genomic_DNA"/>
</dbReference>
<dbReference type="Gene3D" id="2.60.120.260">
    <property type="entry name" value="Galactose-binding domain-like"/>
    <property type="match status" value="1"/>
</dbReference>
<dbReference type="FunFam" id="2.60.120.260:FF:000031">
    <property type="entry name" value="DUF642 family protein"/>
    <property type="match status" value="1"/>
</dbReference>
<protein>
    <recommendedName>
        <fullName evidence="7">DUF642 domain-containing protein</fullName>
    </recommendedName>
</protein>
<keyword evidence="4 6" id="KW-0732">Signal</keyword>
<dbReference type="SUPFAM" id="SSF49785">
    <property type="entry name" value="Galactose-binding domain-like"/>
    <property type="match status" value="1"/>
</dbReference>
<dbReference type="InterPro" id="IPR006946">
    <property type="entry name" value="DGR2-like_dom"/>
</dbReference>
<evidence type="ECO:0000256" key="2">
    <source>
        <dbReference type="ARBA" id="ARBA00022512"/>
    </source>
</evidence>
<evidence type="ECO:0000313" key="9">
    <source>
        <dbReference type="Proteomes" id="UP000030645"/>
    </source>
</evidence>
<keyword evidence="3" id="KW-0964">Secreted</keyword>
<evidence type="ECO:0000256" key="4">
    <source>
        <dbReference type="ARBA" id="ARBA00022729"/>
    </source>
</evidence>
<dbReference type="Pfam" id="PF04862">
    <property type="entry name" value="DUF642"/>
    <property type="match status" value="2"/>
</dbReference>
<reference evidence="9" key="1">
    <citation type="submission" date="2013-01" db="EMBL/GenBank/DDBJ databases">
        <title>Draft Genome Sequence of a Mulberry Tree, Morus notabilis C.K. Schneid.</title>
        <authorList>
            <person name="He N."/>
            <person name="Zhao S."/>
        </authorList>
    </citation>
    <scope>NUCLEOTIDE SEQUENCE</scope>
</reference>
<keyword evidence="9" id="KW-1185">Reference proteome</keyword>
<feature type="signal peptide" evidence="6">
    <location>
        <begin position="1"/>
        <end position="22"/>
    </location>
</feature>
<dbReference type="Proteomes" id="UP000030645">
    <property type="component" value="Unassembled WGS sequence"/>
</dbReference>
<evidence type="ECO:0000256" key="3">
    <source>
        <dbReference type="ARBA" id="ARBA00022525"/>
    </source>
</evidence>
<comment type="subcellular location">
    <subcellularLocation>
        <location evidence="1">Secreted</location>
        <location evidence="1">Cell wall</location>
    </subcellularLocation>
</comment>
<evidence type="ECO:0000256" key="5">
    <source>
        <dbReference type="ARBA" id="ARBA00023180"/>
    </source>
</evidence>
<evidence type="ECO:0000313" key="8">
    <source>
        <dbReference type="EMBL" id="EXB33248.1"/>
    </source>
</evidence>
<evidence type="ECO:0000256" key="1">
    <source>
        <dbReference type="ARBA" id="ARBA00004191"/>
    </source>
</evidence>
<gene>
    <name evidence="8" type="ORF">L484_005140</name>
</gene>
<dbReference type="InterPro" id="IPR052437">
    <property type="entry name" value="Pectin_Meth_Modulator"/>
</dbReference>
<keyword evidence="2" id="KW-0134">Cell wall</keyword>
<accession>W9QFF6</accession>
<keyword evidence="5" id="KW-0325">Glycoprotein</keyword>
<proteinExistence type="predicted"/>
<organism evidence="8 9">
    <name type="scientific">Morus notabilis</name>
    <dbReference type="NCBI Taxonomy" id="981085"/>
    <lineage>
        <taxon>Eukaryota</taxon>
        <taxon>Viridiplantae</taxon>
        <taxon>Streptophyta</taxon>
        <taxon>Embryophyta</taxon>
        <taxon>Tracheophyta</taxon>
        <taxon>Spermatophyta</taxon>
        <taxon>Magnoliopsida</taxon>
        <taxon>eudicotyledons</taxon>
        <taxon>Gunneridae</taxon>
        <taxon>Pentapetalae</taxon>
        <taxon>rosids</taxon>
        <taxon>fabids</taxon>
        <taxon>Rosales</taxon>
        <taxon>Moraceae</taxon>
        <taxon>Moreae</taxon>
        <taxon>Morus</taxon>
    </lineage>
</organism>
<dbReference type="PANTHER" id="PTHR31265">
    <property type="entry name" value="OS02G0527500 PROTEIN-RELATED"/>
    <property type="match status" value="1"/>
</dbReference>
<dbReference type="AlphaFoldDB" id="W9QFF6"/>
<evidence type="ECO:0000256" key="6">
    <source>
        <dbReference type="SAM" id="SignalP"/>
    </source>
</evidence>
<dbReference type="eggNOG" id="ENOG502R8W6">
    <property type="taxonomic scope" value="Eukaryota"/>
</dbReference>
<name>W9QFF6_9ROSA</name>
<dbReference type="STRING" id="981085.W9QFF6"/>
<sequence length="378" mass="41306">MKVCKATVVLVLLCAISHTAFSAVRNGLLPNGNFEYGPKPSEMKGTLVLNRKAIPNWEISGEVEYIKSGHTQGDMLLVVPEGAFAVRLGNEASIKQKVRMIKDGFYSLTFSAARTCAQEEKLNVSVSRSLEPNDWGILPMQTMYSSNGWDSYSYGFKADASQIEIIIHNPGVEEDPACGPVIDSVALKLLSLPKRTRANLLKNGNFEEGPYVFPNAPWGVLIPPHIDDAHSPLPGWIIDSLKAVKYIDSDHFHVPEGKRAIELVGGKESSIAQIVRTEPGKEYVLTFAVGDAKNSCVGSLGIEAFAGNGTTKVVYVSTGSGGFKRAKLRFKATQWRTRVMFFSTFYTMTSDNSGTLCGPTLDDVKLISVRTPPRTRRA</sequence>
<feature type="domain" description="DUF642" evidence="7">
    <location>
        <begin position="27"/>
        <end position="188"/>
    </location>
</feature>
<dbReference type="InterPro" id="IPR008979">
    <property type="entry name" value="Galactose-bd-like_sf"/>
</dbReference>
<evidence type="ECO:0000259" key="7">
    <source>
        <dbReference type="Pfam" id="PF04862"/>
    </source>
</evidence>
<dbReference type="PANTHER" id="PTHR31265:SF61">
    <property type="entry name" value="PROTEIN DUF642 L-GALACTONO-1,4-LACTONE-RESPONSIVE GENE 1"/>
    <property type="match status" value="1"/>
</dbReference>
<dbReference type="KEGG" id="mnt:21388620"/>